<dbReference type="OrthoDB" id="3785441at2"/>
<accession>A0A4S8NH81</accession>
<dbReference type="AlphaFoldDB" id="A0A4S8NH81"/>
<dbReference type="EMBL" id="STGW01000003">
    <property type="protein sequence ID" value="THV15988.1"/>
    <property type="molecule type" value="Genomic_DNA"/>
</dbReference>
<organism evidence="2 3">
    <name type="scientific">Nocardioides caeni</name>
    <dbReference type="NCBI Taxonomy" id="574700"/>
    <lineage>
        <taxon>Bacteria</taxon>
        <taxon>Bacillati</taxon>
        <taxon>Actinomycetota</taxon>
        <taxon>Actinomycetes</taxon>
        <taxon>Propionibacteriales</taxon>
        <taxon>Nocardioidaceae</taxon>
        <taxon>Nocardioides</taxon>
    </lineage>
</organism>
<reference evidence="2 3" key="1">
    <citation type="journal article" date="2009" name="Int. J. Syst. Evol. Microbiol.">
        <title>Nocardioides caeni sp. nov., isolated from wastewater.</title>
        <authorList>
            <person name="Yoon J.H."/>
            <person name="Kang S.J."/>
            <person name="Park S."/>
            <person name="Kim W."/>
            <person name="Oh T.K."/>
        </authorList>
    </citation>
    <scope>NUCLEOTIDE SEQUENCE [LARGE SCALE GENOMIC DNA]</scope>
    <source>
        <strain evidence="2 3">DSM 23134</strain>
    </source>
</reference>
<dbReference type="Proteomes" id="UP000307087">
    <property type="component" value="Unassembled WGS sequence"/>
</dbReference>
<feature type="compositionally biased region" description="Basic and acidic residues" evidence="1">
    <location>
        <begin position="124"/>
        <end position="137"/>
    </location>
</feature>
<proteinExistence type="predicted"/>
<evidence type="ECO:0000313" key="3">
    <source>
        <dbReference type="Proteomes" id="UP000307087"/>
    </source>
</evidence>
<protein>
    <submittedName>
        <fullName evidence="2">Uncharacterized protein</fullName>
    </submittedName>
</protein>
<name>A0A4S8NH81_9ACTN</name>
<feature type="region of interest" description="Disordered" evidence="1">
    <location>
        <begin position="124"/>
        <end position="156"/>
    </location>
</feature>
<dbReference type="Pfam" id="PF19457">
    <property type="entry name" value="DUF5994"/>
    <property type="match status" value="1"/>
</dbReference>
<evidence type="ECO:0000313" key="2">
    <source>
        <dbReference type="EMBL" id="THV15988.1"/>
    </source>
</evidence>
<dbReference type="RefSeq" id="WP_136562083.1">
    <property type="nucleotide sequence ID" value="NZ_BAABLS010000010.1"/>
</dbReference>
<keyword evidence="3" id="KW-1185">Reference proteome</keyword>
<evidence type="ECO:0000256" key="1">
    <source>
        <dbReference type="SAM" id="MobiDB-lite"/>
    </source>
</evidence>
<sequence>MAEHPGKDHLDGGWWPQTRELAVELADLVDHFPAQSGRVVRALVSPPDWDSTPRVVPVTGRYVKVGAFPRDDTHLILLKMSDRRTLYVLVVPPGFTPDQGDEALRASAEAGNDHTATEVLHEVAGHPDLDPGGHWSDDGGSWWGPEAGKSSSRTGA</sequence>
<comment type="caution">
    <text evidence="2">The sequence shown here is derived from an EMBL/GenBank/DDBJ whole genome shotgun (WGS) entry which is preliminary data.</text>
</comment>
<dbReference type="InterPro" id="IPR046036">
    <property type="entry name" value="DUF5994"/>
</dbReference>
<gene>
    <name evidence="2" type="ORF">E9934_06520</name>
</gene>